<dbReference type="RefSeq" id="WP_093966701.1">
    <property type="nucleotide sequence ID" value="NZ_FXYE01000001.1"/>
</dbReference>
<accession>A0A238JY22</accession>
<proteinExistence type="predicted"/>
<dbReference type="OrthoDB" id="7864872at2"/>
<dbReference type="Proteomes" id="UP000202922">
    <property type="component" value="Unassembled WGS sequence"/>
</dbReference>
<gene>
    <name evidence="1" type="ORF">COL8621_01611</name>
</gene>
<name>A0A238JY22_9RHOB</name>
<reference evidence="2" key="1">
    <citation type="submission" date="2017-05" db="EMBL/GenBank/DDBJ databases">
        <authorList>
            <person name="Rodrigo-Torres L."/>
            <person name="Arahal R. D."/>
            <person name="Lucena T."/>
        </authorList>
    </citation>
    <scope>NUCLEOTIDE SEQUENCE [LARGE SCALE GENOMIC DNA]</scope>
    <source>
        <strain evidence="2">CECT 8621</strain>
    </source>
</reference>
<protein>
    <submittedName>
        <fullName evidence="1">Uncharacterized protein</fullName>
    </submittedName>
</protein>
<keyword evidence="2" id="KW-1185">Reference proteome</keyword>
<dbReference type="EMBL" id="FXYE01000001">
    <property type="protein sequence ID" value="SMX35024.1"/>
    <property type="molecule type" value="Genomic_DNA"/>
</dbReference>
<organism evidence="1 2">
    <name type="scientific">Actibacterium lipolyticum</name>
    <dbReference type="NCBI Taxonomy" id="1524263"/>
    <lineage>
        <taxon>Bacteria</taxon>
        <taxon>Pseudomonadati</taxon>
        <taxon>Pseudomonadota</taxon>
        <taxon>Alphaproteobacteria</taxon>
        <taxon>Rhodobacterales</taxon>
        <taxon>Roseobacteraceae</taxon>
        <taxon>Actibacterium</taxon>
    </lineage>
</organism>
<evidence type="ECO:0000313" key="1">
    <source>
        <dbReference type="EMBL" id="SMX35024.1"/>
    </source>
</evidence>
<sequence length="124" mass="13793">MEQIQCRPHLRVASNTDRLSLVVGMPVDDVPHDRGSLEGAKLEYLPYALIHAALTRVPMVETIVAPLVSDQFDALDLAHELDRAGYRGRLMIVTPRLPRPEMIKRELASICPNVKVHIASPATH</sequence>
<dbReference type="AlphaFoldDB" id="A0A238JY22"/>
<evidence type="ECO:0000313" key="2">
    <source>
        <dbReference type="Proteomes" id="UP000202922"/>
    </source>
</evidence>